<name>A0ABV9L3L6_9BACT</name>
<organism evidence="1 2">
    <name type="scientific">Dysgonomonas termitidis</name>
    <dbReference type="NCBI Taxonomy" id="1516126"/>
    <lineage>
        <taxon>Bacteria</taxon>
        <taxon>Pseudomonadati</taxon>
        <taxon>Bacteroidota</taxon>
        <taxon>Bacteroidia</taxon>
        <taxon>Bacteroidales</taxon>
        <taxon>Dysgonomonadaceae</taxon>
        <taxon>Dysgonomonas</taxon>
    </lineage>
</organism>
<dbReference type="Gene3D" id="1.20.1260.10">
    <property type="match status" value="1"/>
</dbReference>
<dbReference type="InterPro" id="IPR009078">
    <property type="entry name" value="Ferritin-like_SF"/>
</dbReference>
<accession>A0ABV9L3L6</accession>
<evidence type="ECO:0000313" key="1">
    <source>
        <dbReference type="EMBL" id="MFC4676894.1"/>
    </source>
</evidence>
<dbReference type="Pfam" id="PF19174">
    <property type="entry name" value="DUF5856"/>
    <property type="match status" value="1"/>
</dbReference>
<dbReference type="InterPro" id="IPR012347">
    <property type="entry name" value="Ferritin-like"/>
</dbReference>
<dbReference type="EMBL" id="JBHSGN010000161">
    <property type="protein sequence ID" value="MFC4676894.1"/>
    <property type="molecule type" value="Genomic_DNA"/>
</dbReference>
<protein>
    <submittedName>
        <fullName evidence="1">DUF5856 family protein</fullName>
    </submittedName>
</protein>
<dbReference type="InterPro" id="IPR043876">
    <property type="entry name" value="DUF5856"/>
</dbReference>
<dbReference type="RefSeq" id="WP_380001558.1">
    <property type="nucleotide sequence ID" value="NZ_JBHSGN010000161.1"/>
</dbReference>
<reference evidence="2" key="1">
    <citation type="journal article" date="2019" name="Int. J. Syst. Evol. Microbiol.">
        <title>The Global Catalogue of Microorganisms (GCM) 10K type strain sequencing project: providing services to taxonomists for standard genome sequencing and annotation.</title>
        <authorList>
            <consortium name="The Broad Institute Genomics Platform"/>
            <consortium name="The Broad Institute Genome Sequencing Center for Infectious Disease"/>
            <person name="Wu L."/>
            <person name="Ma J."/>
        </authorList>
    </citation>
    <scope>NUCLEOTIDE SEQUENCE [LARGE SCALE GENOMIC DNA]</scope>
    <source>
        <strain evidence="2">CCUG 66188</strain>
    </source>
</reference>
<comment type="caution">
    <text evidence="1">The sequence shown here is derived from an EMBL/GenBank/DDBJ whole genome shotgun (WGS) entry which is preliminary data.</text>
</comment>
<keyword evidence="2" id="KW-1185">Reference proteome</keyword>
<dbReference type="SUPFAM" id="SSF47240">
    <property type="entry name" value="Ferritin-like"/>
    <property type="match status" value="1"/>
</dbReference>
<sequence length="134" mass="15335">MTTKLIPRTTKDIAKAASSLCFGQIFSFNSALKLYHWYVTGKGSYSQHMALDAAVDSLLKATDSLVETTISMHGDIEIVIPETCIPDDIIKYTKDFYAYMETQRELFSEAFTQSIIDDYQETVQRLLYKLQRLQ</sequence>
<proteinExistence type="predicted"/>
<dbReference type="Proteomes" id="UP001596023">
    <property type="component" value="Unassembled WGS sequence"/>
</dbReference>
<evidence type="ECO:0000313" key="2">
    <source>
        <dbReference type="Proteomes" id="UP001596023"/>
    </source>
</evidence>
<gene>
    <name evidence="1" type="ORF">ACFO6W_24745</name>
</gene>